<dbReference type="Gene3D" id="2.120.10.60">
    <property type="entry name" value="Tricorn protease N-terminal domain"/>
    <property type="match status" value="1"/>
</dbReference>
<gene>
    <name evidence="2" type="ORF">GBAR_LOCUS3760</name>
</gene>
<evidence type="ECO:0000313" key="2">
    <source>
        <dbReference type="EMBL" id="CAI8003778.1"/>
    </source>
</evidence>
<dbReference type="PANTHER" id="PTHR36842">
    <property type="entry name" value="PROTEIN TOLB HOMOLOG"/>
    <property type="match status" value="1"/>
</dbReference>
<dbReference type="InterPro" id="IPR011042">
    <property type="entry name" value="6-blade_b-propeller_TolB-like"/>
</dbReference>
<comment type="similarity">
    <text evidence="1">Belongs to the TolB family.</text>
</comment>
<dbReference type="EMBL" id="CASHTH010000542">
    <property type="protein sequence ID" value="CAI8003778.1"/>
    <property type="molecule type" value="Genomic_DNA"/>
</dbReference>
<proteinExistence type="inferred from homology"/>
<keyword evidence="3" id="KW-1185">Reference proteome</keyword>
<name>A0AA35W947_GEOBA</name>
<accession>A0AA35W947</accession>
<dbReference type="Pfam" id="PF26549">
    <property type="entry name" value="Tricorn_N"/>
    <property type="match status" value="1"/>
</dbReference>
<evidence type="ECO:0000313" key="3">
    <source>
        <dbReference type="Proteomes" id="UP001174909"/>
    </source>
</evidence>
<evidence type="ECO:0000256" key="1">
    <source>
        <dbReference type="ARBA" id="ARBA00009820"/>
    </source>
</evidence>
<dbReference type="InterPro" id="IPR029058">
    <property type="entry name" value="AB_hydrolase_fold"/>
</dbReference>
<organism evidence="2 3">
    <name type="scientific">Geodia barretti</name>
    <name type="common">Barrett's horny sponge</name>
    <dbReference type="NCBI Taxonomy" id="519541"/>
    <lineage>
        <taxon>Eukaryota</taxon>
        <taxon>Metazoa</taxon>
        <taxon>Porifera</taxon>
        <taxon>Demospongiae</taxon>
        <taxon>Heteroscleromorpha</taxon>
        <taxon>Tetractinellida</taxon>
        <taxon>Astrophorina</taxon>
        <taxon>Geodiidae</taxon>
        <taxon>Geodia</taxon>
    </lineage>
</organism>
<reference evidence="2" key="1">
    <citation type="submission" date="2023-03" db="EMBL/GenBank/DDBJ databases">
        <authorList>
            <person name="Steffen K."/>
            <person name="Cardenas P."/>
        </authorList>
    </citation>
    <scope>NUCLEOTIDE SEQUENCE</scope>
</reference>
<protein>
    <submittedName>
        <fullName evidence="2">Uncharacterized peptidase YuxL</fullName>
    </submittedName>
</protein>
<dbReference type="Proteomes" id="UP001174909">
    <property type="component" value="Unassembled WGS sequence"/>
</dbReference>
<dbReference type="Pfam" id="PF07676">
    <property type="entry name" value="PD40"/>
    <property type="match status" value="2"/>
</dbReference>
<dbReference type="AlphaFoldDB" id="A0AA35W947"/>
<dbReference type="SUPFAM" id="SSF53474">
    <property type="entry name" value="alpha/beta-Hydrolases"/>
    <property type="match status" value="1"/>
</dbReference>
<sequence>MTDNTQERRELRTLQPEDIVGMKGLSGSVISPDGKWAAFVRAVPVLETEKSEYRGHIWLVSTDGGEPFQLTNGPNGDSNPQWAPDSTQLAFVSRRGDKTQIWIIPITGGEAKQLTHTKNGASNPQWSFDGKQIAFLKTEQDSEADEKRKKAKDDRIVMGVDDFKQQHLWRLTAGDFHVSEPLVVAGWEQIAFVSAPSPNADDMMFNGIVHLVDIETKNVRKLTAHTGGESSPRWSPDGGQIAYLHSPERYGQKDLHIISAAGGASTNLTAIQLDRNADAPVWSPDGEAIYFIAMDRVRWQLYSAAKAKDEIRQITRGDYVIGGISIADDSDTFLCTRSEPYAPADVCVGSIRTGEMKQLTKLNPQLENVALGEVQVIQWQSSDGLEIEGLLCLPVGYEAGRSYPLIVEPHGWVPRSSRDLGFKPTWHYFSGEGFAYFAPNFRGGDGYGNDFATAKL</sequence>
<dbReference type="SUPFAM" id="SSF82171">
    <property type="entry name" value="DPP6 N-terminal domain-like"/>
    <property type="match status" value="1"/>
</dbReference>
<comment type="caution">
    <text evidence="2">The sequence shown here is derived from an EMBL/GenBank/DDBJ whole genome shotgun (WGS) entry which is preliminary data.</text>
</comment>
<dbReference type="Gene3D" id="2.120.10.30">
    <property type="entry name" value="TolB, C-terminal domain"/>
    <property type="match status" value="1"/>
</dbReference>
<dbReference type="Gene3D" id="3.40.50.1820">
    <property type="entry name" value="alpha/beta hydrolase"/>
    <property type="match status" value="1"/>
</dbReference>
<dbReference type="PANTHER" id="PTHR36842:SF1">
    <property type="entry name" value="PROTEIN TOLB"/>
    <property type="match status" value="1"/>
</dbReference>
<dbReference type="InterPro" id="IPR011659">
    <property type="entry name" value="WD40"/>
</dbReference>